<evidence type="ECO:0000313" key="9">
    <source>
        <dbReference type="Proteomes" id="UP000621307"/>
    </source>
</evidence>
<dbReference type="InterPro" id="IPR003587">
    <property type="entry name" value="Hint_dom_N"/>
</dbReference>
<organism evidence="8 9">
    <name type="scientific">Nostoc parmelioides FACHB-3921</name>
    <dbReference type="NCBI Taxonomy" id="2692909"/>
    <lineage>
        <taxon>Bacteria</taxon>
        <taxon>Bacillati</taxon>
        <taxon>Cyanobacteriota</taxon>
        <taxon>Cyanophyceae</taxon>
        <taxon>Nostocales</taxon>
        <taxon>Nostocaceae</taxon>
        <taxon>Nostoc</taxon>
    </lineage>
</organism>
<dbReference type="SMART" id="SM00306">
    <property type="entry name" value="HintN"/>
    <property type="match status" value="1"/>
</dbReference>
<dbReference type="CDD" id="cd00081">
    <property type="entry name" value="Hint"/>
    <property type="match status" value="1"/>
</dbReference>
<feature type="domain" description="DOD-type homing endonuclease" evidence="7">
    <location>
        <begin position="524"/>
        <end position="666"/>
    </location>
</feature>
<dbReference type="Gene3D" id="3.30.1620.10">
    <property type="entry name" value="b-12 dependent (class ii) ribonucleotide reductase, Chain A, Domain 2"/>
    <property type="match status" value="1"/>
</dbReference>
<dbReference type="Pfam" id="PF14528">
    <property type="entry name" value="LAGLIDADG_3"/>
    <property type="match status" value="1"/>
</dbReference>
<evidence type="ECO:0000256" key="5">
    <source>
        <dbReference type="ARBA" id="ARBA00023002"/>
    </source>
</evidence>
<comment type="caution">
    <text evidence="8">The sequence shown here is derived from an EMBL/GenBank/DDBJ whole genome shotgun (WGS) entry which is preliminary data.</text>
</comment>
<dbReference type="Gene3D" id="3.10.28.10">
    <property type="entry name" value="Homing endonucleases"/>
    <property type="match status" value="1"/>
</dbReference>
<dbReference type="InterPro" id="IPR027434">
    <property type="entry name" value="Homing_endonucl"/>
</dbReference>
<name>A0ABR8BQA0_9NOSO</name>
<keyword evidence="9" id="KW-1185">Reference proteome</keyword>
<dbReference type="PROSITE" id="PS50819">
    <property type="entry name" value="INTEIN_ENDONUCLEASE"/>
    <property type="match status" value="1"/>
</dbReference>
<dbReference type="NCBIfam" id="TIGR01445">
    <property type="entry name" value="intein_Nterm"/>
    <property type="match status" value="1"/>
</dbReference>
<keyword evidence="5 8" id="KW-0560">Oxidoreductase</keyword>
<dbReference type="PANTHER" id="PTHR43371">
    <property type="entry name" value="VITAMIN B12-DEPENDENT RIBONUCLEOTIDE REDUCTASE"/>
    <property type="match status" value="1"/>
</dbReference>
<dbReference type="Gene3D" id="2.170.16.10">
    <property type="entry name" value="Hedgehog/Intein (Hint) domain"/>
    <property type="match status" value="1"/>
</dbReference>
<dbReference type="InterPro" id="IPR004860">
    <property type="entry name" value="LAGLIDADG_dom"/>
</dbReference>
<dbReference type="PROSITE" id="PS50817">
    <property type="entry name" value="INTEIN_N_TER"/>
    <property type="match status" value="1"/>
</dbReference>
<dbReference type="SUPFAM" id="SSF51998">
    <property type="entry name" value="PFL-like glycyl radical enzymes"/>
    <property type="match status" value="2"/>
</dbReference>
<dbReference type="InterPro" id="IPR006142">
    <property type="entry name" value="INTEIN"/>
</dbReference>
<dbReference type="Proteomes" id="UP000621307">
    <property type="component" value="Unassembled WGS sequence"/>
</dbReference>
<dbReference type="SUPFAM" id="SSF51294">
    <property type="entry name" value="Hedgehog/intein (Hint) domain"/>
    <property type="match status" value="1"/>
</dbReference>
<evidence type="ECO:0000256" key="1">
    <source>
        <dbReference type="ARBA" id="ARBA00001922"/>
    </source>
</evidence>
<evidence type="ECO:0000256" key="6">
    <source>
        <dbReference type="ARBA" id="ARBA00023285"/>
    </source>
</evidence>
<evidence type="ECO:0000256" key="4">
    <source>
        <dbReference type="ARBA" id="ARBA00023000"/>
    </source>
</evidence>
<dbReference type="PROSITE" id="PS50818">
    <property type="entry name" value="INTEIN_C_TER"/>
    <property type="match status" value="1"/>
</dbReference>
<dbReference type="InterPro" id="IPR006141">
    <property type="entry name" value="Intein_N"/>
</dbReference>
<dbReference type="Gene3D" id="3.20.70.20">
    <property type="match status" value="2"/>
</dbReference>
<reference evidence="8 9" key="1">
    <citation type="journal article" date="2020" name="ISME J.">
        <title>Comparative genomics reveals insights into cyanobacterial evolution and habitat adaptation.</title>
        <authorList>
            <person name="Chen M.Y."/>
            <person name="Teng W.K."/>
            <person name="Zhao L."/>
            <person name="Hu C.X."/>
            <person name="Zhou Y.K."/>
            <person name="Han B.P."/>
            <person name="Song L.R."/>
            <person name="Shu W.S."/>
        </authorList>
    </citation>
    <scope>NUCLEOTIDE SEQUENCE [LARGE SCALE GENOMIC DNA]</scope>
    <source>
        <strain evidence="8 9">FACHB-3921</strain>
    </source>
</reference>
<keyword evidence="3" id="KW-0068">Autocatalytic cleavage</keyword>
<dbReference type="SUPFAM" id="SSF55608">
    <property type="entry name" value="Homing endonucleases"/>
    <property type="match status" value="1"/>
</dbReference>
<dbReference type="RefSeq" id="WP_190572978.1">
    <property type="nucleotide sequence ID" value="NZ_JACJQL010000131.1"/>
</dbReference>
<dbReference type="PRINTS" id="PR00379">
    <property type="entry name" value="INTEIN"/>
</dbReference>
<dbReference type="Pfam" id="PF21995">
    <property type="entry name" value="RNR-II_ins_dom"/>
    <property type="match status" value="1"/>
</dbReference>
<evidence type="ECO:0000256" key="2">
    <source>
        <dbReference type="ARBA" id="ARBA00022628"/>
    </source>
</evidence>
<dbReference type="InterPro" id="IPR054158">
    <property type="entry name" value="RNR-II_ins_dom"/>
</dbReference>
<evidence type="ECO:0000313" key="8">
    <source>
        <dbReference type="EMBL" id="MBD2255799.1"/>
    </source>
</evidence>
<evidence type="ECO:0000256" key="3">
    <source>
        <dbReference type="ARBA" id="ARBA00022813"/>
    </source>
</evidence>
<dbReference type="PANTHER" id="PTHR43371:SF1">
    <property type="entry name" value="RIBONUCLEOSIDE-DIPHOSPHATE REDUCTASE"/>
    <property type="match status" value="1"/>
</dbReference>
<keyword evidence="4" id="KW-0651">Protein splicing</keyword>
<comment type="cofactor">
    <cofactor evidence="1">
        <name>adenosylcob(III)alamin</name>
        <dbReference type="ChEBI" id="CHEBI:18408"/>
    </cofactor>
</comment>
<evidence type="ECO:0000259" key="7">
    <source>
        <dbReference type="PROSITE" id="PS50819"/>
    </source>
</evidence>
<protein>
    <submittedName>
        <fullName evidence="8">Ribonucleoside-triphosphate reductase, adenosylcobalamin-dependent</fullName>
        <ecNumber evidence="8">1.17.4.2</ecNumber>
    </submittedName>
</protein>
<proteinExistence type="predicted"/>
<dbReference type="InterPro" id="IPR036844">
    <property type="entry name" value="Hint_dom_sf"/>
</dbReference>
<dbReference type="NCBIfam" id="TIGR01443">
    <property type="entry name" value="intein_Cterm"/>
    <property type="match status" value="1"/>
</dbReference>
<dbReference type="InterPro" id="IPR013345">
    <property type="entry name" value="RTP_Rdtase_AdoCbl-dep"/>
</dbReference>
<dbReference type="NCBIfam" id="TIGR02505">
    <property type="entry name" value="RTPR"/>
    <property type="match status" value="1"/>
</dbReference>
<dbReference type="InterPro" id="IPR050862">
    <property type="entry name" value="RdRp_reductase_class-2"/>
</dbReference>
<keyword evidence="2" id="KW-0846">Cobalamin</keyword>
<gene>
    <name evidence="8" type="primary">nrdJ</name>
    <name evidence="8" type="ORF">H6G14_32010</name>
</gene>
<dbReference type="EMBL" id="JACJQL010000131">
    <property type="protein sequence ID" value="MBD2255799.1"/>
    <property type="molecule type" value="Genomic_DNA"/>
</dbReference>
<dbReference type="Pfam" id="PF14890">
    <property type="entry name" value="Intein_splicing"/>
    <property type="match status" value="1"/>
</dbReference>
<sequence>MVRELERKRQSARFPESAPAANPVFFRTYSRRTEAGLRETWDEVCDRTLKDLIELGKLSPEEVAILDKTQRNLTALPSGRWLWVGGTDWINKSKNFSGAYNCTSTNLQDWKAFGLMMNLAMMGCGTGAVIEPGYINQLPPIRNRLNIIVKGEIGTTPKHLRREYTQTHIEGNSATIYVGDSREGWVESYQTLLELSTDERFTDEVQVFVDVSDVRQSGETLNGFGGVANPVKLPGLYQRCAAILNKALGRKLNSVECCLLIDEGAVTIVAGNIRRSAGMRQFISDDQLGATAKDNLWQQDENGRWRIDPERDSLRMANHTRVFHRKPTLEECVDAVRKQYYSGEGAIQWAGEAVARANIDLLPTQALKVEFLKAYEEGTARDWLQKRHPDLDANELEHRLARYGLNPCVTADTWVHTEQGARQVKDLIGKQLSVYVNGELFSTTTEGFWFTGVKPILKVITQEGYELRLTGNHQLLKVTAQTQKKQYSEWVETQDLSPGDYILVHNHREIQPWDSFGTFDEGWLLGNLIGDGSIASTQWGKTAYLRYWQDSQQEMGKYAVTLLKNAVNYSGNTDSGCYHQQLKHRVINSSGLAKLAANYGVTLEHKMPTDKIEQASYEFYRGFLRGLFDADGSVQGNQQKGVSVRLAQSNLKTLQIVQRMLARLGIISAIYQERRPEAYRLLPNSNRELELYSCKAQHELVISNDNLYLFEQIVGFQEPQKSTRLQELLGGYKRKLNRERFAIKVKQIVSDGLEAVYDCTVPGASQFDANGIVAHNCGEIIGSDFHCNLSEIHLNQIDPFNYKEQEEAFTAGALSVATLLNHQFPEPRYQYSRELDPIVGVSFTGLFDFFVHAFGAEWLQWWEAGRPATPQGLAFKREEEKYLSSWREIVQRVVWDYCDRHNIKRPNRCTTVQPSGTKSLLTGASPGWHPPKAQRFIRRITFRKNDPVALACIDYGYNVIPSQSDKDEQGNLLNDPLDPRVSEWLVEIPVAVSWADIPGADTIDISKFNAIAQMDFYMQVQKFYVTHNTSATIEVREHEVETLGEQIWQAIQNDEGYISAALLARFDDHQTFPRLPFEPISKAQYEQMVAEVVQRRKTDDFYAVLSRYDFGDLMEVGPAGCDSDKCMMPEQSPN</sequence>
<dbReference type="EC" id="1.17.4.2" evidence="8"/>
<dbReference type="GO" id="GO:0008998">
    <property type="term" value="F:ribonucleoside-triphosphate reductase (thioredoxin) activity"/>
    <property type="evidence" value="ECO:0007669"/>
    <property type="project" value="UniProtKB-EC"/>
</dbReference>
<accession>A0ABR8BQA0</accession>
<dbReference type="InterPro" id="IPR004042">
    <property type="entry name" value="Intein_endonuc_central"/>
</dbReference>
<dbReference type="InterPro" id="IPR030934">
    <property type="entry name" value="Intein_C"/>
</dbReference>
<keyword evidence="6" id="KW-0170">Cobalt</keyword>